<evidence type="ECO:0000256" key="5">
    <source>
        <dbReference type="ARBA" id="ARBA00023163"/>
    </source>
</evidence>
<feature type="domain" description="OmpR/PhoB-type" evidence="9">
    <location>
        <begin position="124"/>
        <end position="223"/>
    </location>
</feature>
<evidence type="ECO:0000313" key="10">
    <source>
        <dbReference type="EMBL" id="BCL61701.1"/>
    </source>
</evidence>
<keyword evidence="2" id="KW-0902">Two-component regulatory system</keyword>
<evidence type="ECO:0000313" key="11">
    <source>
        <dbReference type="Proteomes" id="UP000826725"/>
    </source>
</evidence>
<dbReference type="InterPro" id="IPR039420">
    <property type="entry name" value="WalR-like"/>
</dbReference>
<dbReference type="Pfam" id="PF00072">
    <property type="entry name" value="Response_reg"/>
    <property type="match status" value="1"/>
</dbReference>
<feature type="modified residue" description="4-aspartylphosphate" evidence="6">
    <location>
        <position position="51"/>
    </location>
</feature>
<evidence type="ECO:0000256" key="1">
    <source>
        <dbReference type="ARBA" id="ARBA00022553"/>
    </source>
</evidence>
<dbReference type="PANTHER" id="PTHR48111">
    <property type="entry name" value="REGULATOR OF RPOS"/>
    <property type="match status" value="1"/>
</dbReference>
<keyword evidence="4 7" id="KW-0238">DNA-binding</keyword>
<evidence type="ECO:0000259" key="8">
    <source>
        <dbReference type="PROSITE" id="PS50110"/>
    </source>
</evidence>
<dbReference type="RefSeq" id="WP_228854125.1">
    <property type="nucleotide sequence ID" value="NZ_AP024086.1"/>
</dbReference>
<dbReference type="Proteomes" id="UP000826725">
    <property type="component" value="Chromosome"/>
</dbReference>
<dbReference type="InterPro" id="IPR001789">
    <property type="entry name" value="Sig_transdc_resp-reg_receiver"/>
</dbReference>
<dbReference type="GO" id="GO:0032993">
    <property type="term" value="C:protein-DNA complex"/>
    <property type="evidence" value="ECO:0007669"/>
    <property type="project" value="TreeGrafter"/>
</dbReference>
<dbReference type="FunFam" id="3.40.50.2300:FF:000001">
    <property type="entry name" value="DNA-binding response regulator PhoB"/>
    <property type="match status" value="1"/>
</dbReference>
<dbReference type="GO" id="GO:0000976">
    <property type="term" value="F:transcription cis-regulatory region binding"/>
    <property type="evidence" value="ECO:0007669"/>
    <property type="project" value="TreeGrafter"/>
</dbReference>
<dbReference type="CDD" id="cd17625">
    <property type="entry name" value="REC_OmpR_DrrD-like"/>
    <property type="match status" value="1"/>
</dbReference>
<keyword evidence="1 6" id="KW-0597">Phosphoprotein</keyword>
<dbReference type="PROSITE" id="PS51755">
    <property type="entry name" value="OMPR_PHOB"/>
    <property type="match status" value="1"/>
</dbReference>
<protein>
    <submittedName>
        <fullName evidence="10">DNA-binding response regulator</fullName>
    </submittedName>
</protein>
<evidence type="ECO:0000256" key="3">
    <source>
        <dbReference type="ARBA" id="ARBA00023015"/>
    </source>
</evidence>
<evidence type="ECO:0000256" key="6">
    <source>
        <dbReference type="PROSITE-ProRule" id="PRU00169"/>
    </source>
</evidence>
<dbReference type="KEGG" id="dbk:DGMP_23940"/>
<accession>A0A8D5JS43</accession>
<organism evidence="10 11">
    <name type="scientific">Desulfomarina profundi</name>
    <dbReference type="NCBI Taxonomy" id="2772557"/>
    <lineage>
        <taxon>Bacteria</taxon>
        <taxon>Pseudomonadati</taxon>
        <taxon>Thermodesulfobacteriota</taxon>
        <taxon>Desulfobulbia</taxon>
        <taxon>Desulfobulbales</taxon>
        <taxon>Desulfobulbaceae</taxon>
        <taxon>Desulfomarina</taxon>
    </lineage>
</organism>
<gene>
    <name evidence="10" type="ORF">DGMP_23940</name>
</gene>
<dbReference type="Pfam" id="PF00486">
    <property type="entry name" value="Trans_reg_C"/>
    <property type="match status" value="1"/>
</dbReference>
<dbReference type="PROSITE" id="PS50110">
    <property type="entry name" value="RESPONSE_REGULATORY"/>
    <property type="match status" value="1"/>
</dbReference>
<dbReference type="SMART" id="SM00862">
    <property type="entry name" value="Trans_reg_C"/>
    <property type="match status" value="1"/>
</dbReference>
<dbReference type="EMBL" id="AP024086">
    <property type="protein sequence ID" value="BCL61701.1"/>
    <property type="molecule type" value="Genomic_DNA"/>
</dbReference>
<keyword evidence="5" id="KW-0804">Transcription</keyword>
<dbReference type="AlphaFoldDB" id="A0A8D5JS43"/>
<name>A0A8D5JS43_9BACT</name>
<keyword evidence="11" id="KW-1185">Reference proteome</keyword>
<evidence type="ECO:0000259" key="9">
    <source>
        <dbReference type="PROSITE" id="PS51755"/>
    </source>
</evidence>
<sequence>MRILIIDDEPELIHQIRQILLKQRYTVDMAYDGEEALERIFVDSYDLILLDIMLPKLDGYSVINEMRRENVKTPVLMLTAKGMTEDKIKGLDMGADDYLTKPFSMGELLARIRVLLRRGNDLASSVLQKDKIRINTASREVFLDDNPVSLTPKEFLILEFLLYNMNRAVSRFNIAEHVWGEEFDTYSMSNNIDVHIKNLRRKINDPGGQVIRTVRGVGYMIKDDSQ</sequence>
<dbReference type="InterPro" id="IPR001867">
    <property type="entry name" value="OmpR/PhoB-type_DNA-bd"/>
</dbReference>
<dbReference type="CDD" id="cd00383">
    <property type="entry name" value="trans_reg_C"/>
    <property type="match status" value="1"/>
</dbReference>
<evidence type="ECO:0000256" key="7">
    <source>
        <dbReference type="PROSITE-ProRule" id="PRU01091"/>
    </source>
</evidence>
<dbReference type="GO" id="GO:0006355">
    <property type="term" value="P:regulation of DNA-templated transcription"/>
    <property type="evidence" value="ECO:0007669"/>
    <property type="project" value="InterPro"/>
</dbReference>
<dbReference type="SMART" id="SM00448">
    <property type="entry name" value="REC"/>
    <property type="match status" value="1"/>
</dbReference>
<dbReference type="PANTHER" id="PTHR48111:SF1">
    <property type="entry name" value="TWO-COMPONENT RESPONSE REGULATOR ORR33"/>
    <property type="match status" value="1"/>
</dbReference>
<dbReference type="GO" id="GO:0000156">
    <property type="term" value="F:phosphorelay response regulator activity"/>
    <property type="evidence" value="ECO:0007669"/>
    <property type="project" value="TreeGrafter"/>
</dbReference>
<evidence type="ECO:0000256" key="4">
    <source>
        <dbReference type="ARBA" id="ARBA00023125"/>
    </source>
</evidence>
<feature type="DNA-binding region" description="OmpR/PhoB-type" evidence="7">
    <location>
        <begin position="124"/>
        <end position="223"/>
    </location>
</feature>
<dbReference type="GO" id="GO:0005829">
    <property type="term" value="C:cytosol"/>
    <property type="evidence" value="ECO:0007669"/>
    <property type="project" value="TreeGrafter"/>
</dbReference>
<reference evidence="10" key="1">
    <citation type="submission" date="2020-09" db="EMBL/GenBank/DDBJ databases">
        <title>Desulfogranum mesoprofundum gen. nov., sp. nov., a novel mesophilic, sulfate-reducing chemolithoautotroph isolated from a deep-sea hydrothermal vent chimney in the Suiyo Seamount.</title>
        <authorList>
            <person name="Hashimoto Y."/>
            <person name="Nakagawa S."/>
        </authorList>
    </citation>
    <scope>NUCLEOTIDE SEQUENCE</scope>
    <source>
        <strain evidence="10">KT2</strain>
    </source>
</reference>
<evidence type="ECO:0000256" key="2">
    <source>
        <dbReference type="ARBA" id="ARBA00023012"/>
    </source>
</evidence>
<feature type="domain" description="Response regulatory" evidence="8">
    <location>
        <begin position="2"/>
        <end position="116"/>
    </location>
</feature>
<keyword evidence="3" id="KW-0805">Transcription regulation</keyword>
<proteinExistence type="predicted"/>